<dbReference type="Gene3D" id="3.40.50.300">
    <property type="entry name" value="P-loop containing nucleotide triphosphate hydrolases"/>
    <property type="match status" value="1"/>
</dbReference>
<dbReference type="InterPro" id="IPR003593">
    <property type="entry name" value="AAA+_ATPase"/>
</dbReference>
<dbReference type="PROSITE" id="PS00300">
    <property type="entry name" value="SRP54"/>
    <property type="match status" value="1"/>
</dbReference>
<proteinExistence type="inferred from homology"/>
<keyword evidence="3" id="KW-0547">Nucleotide-binding</keyword>
<evidence type="ECO:0000256" key="5">
    <source>
        <dbReference type="ARBA" id="ARBA00023134"/>
    </source>
</evidence>
<dbReference type="Pfam" id="PF04086">
    <property type="entry name" value="SRP-alpha_N"/>
    <property type="match status" value="1"/>
</dbReference>
<feature type="domain" description="SRP54-type proteins GTP-binding" evidence="9">
    <location>
        <begin position="590"/>
        <end position="603"/>
    </location>
</feature>
<dbReference type="SMART" id="SM00382">
    <property type="entry name" value="AAA"/>
    <property type="match status" value="1"/>
</dbReference>
<dbReference type="CDD" id="cd14826">
    <property type="entry name" value="SR_alpha_SRX"/>
    <property type="match status" value="1"/>
</dbReference>
<accession>A0A6J1DYJ5</accession>
<dbReference type="InterPro" id="IPR027417">
    <property type="entry name" value="P-loop_NTPase"/>
</dbReference>
<dbReference type="GeneID" id="111024702"/>
<dbReference type="OrthoDB" id="1727884at2759"/>
<evidence type="ECO:0000256" key="7">
    <source>
        <dbReference type="ARBA" id="ARBA00023170"/>
    </source>
</evidence>
<gene>
    <name evidence="11" type="primary">LOC111024702</name>
</gene>
<dbReference type="InterPro" id="IPR000897">
    <property type="entry name" value="SRP54_GTPase_dom"/>
</dbReference>
<dbReference type="InterPro" id="IPR013822">
    <property type="entry name" value="Signal_recog_particl_SRP54_hlx"/>
</dbReference>
<dbReference type="FunFam" id="1.20.120.140:FF:000007">
    <property type="entry name" value="Signal recognition particle receptor subunit alpha"/>
    <property type="match status" value="1"/>
</dbReference>
<reference evidence="11" key="1">
    <citation type="submission" date="2025-08" db="UniProtKB">
        <authorList>
            <consortium name="RefSeq"/>
        </authorList>
    </citation>
    <scope>IDENTIFICATION</scope>
    <source>
        <strain evidence="11">OHB3-1</strain>
    </source>
</reference>
<dbReference type="FunFam" id="3.30.450.60:FF:000016">
    <property type="entry name" value="Signal recognition particle receptor subunit alpha"/>
    <property type="match status" value="1"/>
</dbReference>
<protein>
    <submittedName>
        <fullName evidence="11">Signal recognition particle receptor subunit alpha homolog</fullName>
    </submittedName>
</protein>
<keyword evidence="5" id="KW-0342">GTP-binding</keyword>
<dbReference type="GO" id="GO:0005785">
    <property type="term" value="C:signal recognition particle receptor complex"/>
    <property type="evidence" value="ECO:0007669"/>
    <property type="project" value="InterPro"/>
</dbReference>
<dbReference type="PANTHER" id="PTHR43134:SF1">
    <property type="entry name" value="SIGNAL RECOGNITION PARTICLE RECEPTOR SUBUNIT ALPHA"/>
    <property type="match status" value="1"/>
</dbReference>
<dbReference type="Gene3D" id="1.20.120.140">
    <property type="entry name" value="Signal recognition particle SRP54, nucleotide-binding domain"/>
    <property type="match status" value="1"/>
</dbReference>
<dbReference type="CDD" id="cd17876">
    <property type="entry name" value="SRalpha_C"/>
    <property type="match status" value="1"/>
</dbReference>
<dbReference type="AlphaFoldDB" id="A0A6J1DYJ5"/>
<evidence type="ECO:0000256" key="3">
    <source>
        <dbReference type="ARBA" id="ARBA00022741"/>
    </source>
</evidence>
<comment type="subcellular location">
    <subcellularLocation>
        <location evidence="1">Endoplasmic reticulum membrane</location>
        <topology evidence="1">Peripheral membrane protein</topology>
        <orientation evidence="1">Cytoplasmic side</orientation>
    </subcellularLocation>
</comment>
<keyword evidence="4" id="KW-0256">Endoplasmic reticulum</keyword>
<dbReference type="GO" id="GO:0005047">
    <property type="term" value="F:signal recognition particle binding"/>
    <property type="evidence" value="ECO:0007669"/>
    <property type="project" value="InterPro"/>
</dbReference>
<dbReference type="PANTHER" id="PTHR43134">
    <property type="entry name" value="SIGNAL RECOGNITION PARTICLE RECEPTOR SUBUNIT ALPHA"/>
    <property type="match status" value="1"/>
</dbReference>
<dbReference type="SMART" id="SM00963">
    <property type="entry name" value="SRP54_N"/>
    <property type="match status" value="1"/>
</dbReference>
<feature type="compositionally biased region" description="Basic and acidic residues" evidence="8">
    <location>
        <begin position="166"/>
        <end position="176"/>
    </location>
</feature>
<keyword evidence="6" id="KW-0472">Membrane</keyword>
<feature type="region of interest" description="Disordered" evidence="8">
    <location>
        <begin position="274"/>
        <end position="310"/>
    </location>
</feature>
<evidence type="ECO:0000313" key="10">
    <source>
        <dbReference type="Proteomes" id="UP000504603"/>
    </source>
</evidence>
<name>A0A6J1DYJ5_MOMCH</name>
<keyword evidence="10" id="KW-1185">Reference proteome</keyword>
<dbReference type="SUPFAM" id="SSF52540">
    <property type="entry name" value="P-loop containing nucleoside triphosphate hydrolases"/>
    <property type="match status" value="1"/>
</dbReference>
<evidence type="ECO:0000256" key="8">
    <source>
        <dbReference type="SAM" id="MobiDB-lite"/>
    </source>
</evidence>
<dbReference type="Pfam" id="PF00448">
    <property type="entry name" value="SRP54"/>
    <property type="match status" value="1"/>
</dbReference>
<dbReference type="GO" id="GO:0003924">
    <property type="term" value="F:GTPase activity"/>
    <property type="evidence" value="ECO:0007669"/>
    <property type="project" value="InterPro"/>
</dbReference>
<dbReference type="InterPro" id="IPR036225">
    <property type="entry name" value="SRP/SRP_N"/>
</dbReference>
<evidence type="ECO:0000256" key="1">
    <source>
        <dbReference type="ARBA" id="ARBA00004397"/>
    </source>
</evidence>
<dbReference type="Pfam" id="PF02881">
    <property type="entry name" value="SRP54_N"/>
    <property type="match status" value="1"/>
</dbReference>
<dbReference type="Proteomes" id="UP000504603">
    <property type="component" value="Unplaced"/>
</dbReference>
<dbReference type="KEGG" id="mcha:111024702"/>
<organism evidence="10 11">
    <name type="scientific">Momordica charantia</name>
    <name type="common">Bitter gourd</name>
    <name type="synonym">Balsam pear</name>
    <dbReference type="NCBI Taxonomy" id="3673"/>
    <lineage>
        <taxon>Eukaryota</taxon>
        <taxon>Viridiplantae</taxon>
        <taxon>Streptophyta</taxon>
        <taxon>Embryophyta</taxon>
        <taxon>Tracheophyta</taxon>
        <taxon>Spermatophyta</taxon>
        <taxon>Magnoliopsida</taxon>
        <taxon>eudicotyledons</taxon>
        <taxon>Gunneridae</taxon>
        <taxon>Pentapetalae</taxon>
        <taxon>rosids</taxon>
        <taxon>fabids</taxon>
        <taxon>Cucurbitales</taxon>
        <taxon>Cucurbitaceae</taxon>
        <taxon>Momordiceae</taxon>
        <taxon>Momordica</taxon>
    </lineage>
</organism>
<dbReference type="Gene3D" id="3.30.450.60">
    <property type="match status" value="1"/>
</dbReference>
<dbReference type="SUPFAM" id="SSF64356">
    <property type="entry name" value="SNARE-like"/>
    <property type="match status" value="1"/>
</dbReference>
<evidence type="ECO:0000259" key="9">
    <source>
        <dbReference type="PROSITE" id="PS00300"/>
    </source>
</evidence>
<dbReference type="GO" id="GO:0006886">
    <property type="term" value="P:intracellular protein transport"/>
    <property type="evidence" value="ECO:0007669"/>
    <property type="project" value="InterPro"/>
</dbReference>
<dbReference type="InterPro" id="IPR042101">
    <property type="entry name" value="SRP54_N_sf"/>
</dbReference>
<dbReference type="InterPro" id="IPR007222">
    <property type="entry name" value="Sig_recog_particle_rcpt_asu_N"/>
</dbReference>
<feature type="region of interest" description="Disordered" evidence="8">
    <location>
        <begin position="127"/>
        <end position="183"/>
    </location>
</feature>
<feature type="region of interest" description="Disordered" evidence="8">
    <location>
        <begin position="216"/>
        <end position="243"/>
    </location>
</feature>
<evidence type="ECO:0000256" key="6">
    <source>
        <dbReference type="ARBA" id="ARBA00023136"/>
    </source>
</evidence>
<evidence type="ECO:0000256" key="2">
    <source>
        <dbReference type="ARBA" id="ARBA00008531"/>
    </source>
</evidence>
<dbReference type="SMART" id="SM00962">
    <property type="entry name" value="SRP54"/>
    <property type="match status" value="1"/>
</dbReference>
<dbReference type="InterPro" id="IPR011012">
    <property type="entry name" value="Longin-like_dom_sf"/>
</dbReference>
<dbReference type="GO" id="GO:0006614">
    <property type="term" value="P:SRP-dependent cotranslational protein targeting to membrane"/>
    <property type="evidence" value="ECO:0007669"/>
    <property type="project" value="InterPro"/>
</dbReference>
<dbReference type="FunFam" id="3.40.50.300:FF:000188">
    <property type="entry name" value="signal recognition particle receptor subunit alpha"/>
    <property type="match status" value="1"/>
</dbReference>
<evidence type="ECO:0000313" key="11">
    <source>
        <dbReference type="RefSeq" id="XP_022158149.1"/>
    </source>
</evidence>
<evidence type="ECO:0000256" key="4">
    <source>
        <dbReference type="ARBA" id="ARBA00022824"/>
    </source>
</evidence>
<dbReference type="SUPFAM" id="SSF47364">
    <property type="entry name" value="Domain of the SRP/SRP receptor G-proteins"/>
    <property type="match status" value="1"/>
</dbReference>
<keyword evidence="7 11" id="KW-0675">Receptor</keyword>
<dbReference type="GO" id="GO:0005525">
    <property type="term" value="F:GTP binding"/>
    <property type="evidence" value="ECO:0007669"/>
    <property type="project" value="UniProtKB-KW"/>
</dbReference>
<comment type="similarity">
    <text evidence="2">Belongs to the GTP-binding SRP family.</text>
</comment>
<feature type="compositionally biased region" description="Acidic residues" evidence="8">
    <location>
        <begin position="290"/>
        <end position="299"/>
    </location>
</feature>
<dbReference type="RefSeq" id="XP_022158149.1">
    <property type="nucleotide sequence ID" value="XM_022302457.1"/>
</dbReference>
<sequence length="617" mass="68214">MLEQLLIFTRGGLILWTCKELGNALRGSPIDTLIRSCLLEERSGAASYNYDAPGAAYTLKWTFHNELGLVFVAVYQRILHLLYVDDLLSMVKQQFSEIYDPKRMVYDDFDEAFRQLRMEAEARANELKKSKQVGKPLNNVRKQGQDQKSGFGENKKKSNSGLADDGDAHTQGHKLENGYSNGNHVVESKLTTVVNGKENASSNVGAFDVNKLQKLRSKGGKKTDTVVNKGSKEEPKKKLTKKNRVWDDKPAEAKLDFTDPVGENGDNNIEVLAADQGQSMMDKEEVFSSDSEDEEDEEGNTGSKPDAKKKGWFSSMFQSISGKASLEKSDLEPALKALKDRLMTKNVAEEIAEKLCESVAASLEGKKLASFTRISSTVQTAMEEALVRILTPRRSIDILRDVHAAREQKKPYVVVFVGVNGVGKSTNLAKVAYWLLQHKVSVMMAACDTFRSGAVEQLRTHARRLQIPIFEKGYEKDPAIVAKEAIQEASRNGSDVVLVDTAGRMQDNEPLMRALSKLIYLNNPDLVLFVGEALVGNDAVDQLSKFNQKLADLSTSPNPRLIDGILLTKFDTIDDKVGAALSMVYISGAPVMFVGCGQSYTDLKKLNVKSIVKTLIK</sequence>